<dbReference type="PANTHER" id="PTHR48050">
    <property type="entry name" value="STEROL 3-BETA-GLUCOSYLTRANSFERASE"/>
    <property type="match status" value="1"/>
</dbReference>
<dbReference type="EMBL" id="KF731828">
    <property type="protein sequence ID" value="AHZ61889.1"/>
    <property type="molecule type" value="Genomic_DNA"/>
</dbReference>
<name>A0A059U8J6_SALPI</name>
<dbReference type="Gene3D" id="3.40.50.2000">
    <property type="entry name" value="Glycogen Phosphorylase B"/>
    <property type="match status" value="2"/>
</dbReference>
<evidence type="ECO:0000313" key="2">
    <source>
        <dbReference type="EMBL" id="AHZ61889.1"/>
    </source>
</evidence>
<proteinExistence type="predicted"/>
<evidence type="ECO:0000259" key="1">
    <source>
        <dbReference type="Pfam" id="PF06722"/>
    </source>
</evidence>
<reference evidence="2" key="1">
    <citation type="journal article" date="2014" name="Tetrahedron">
        <title>Discovery of the lomaiviticin biosynthetic gene cluster in Salinispora pacifica.</title>
        <authorList>
            <person name="Janso J.E."/>
            <person name="Haltli B.A."/>
            <person name="Eustaquio A.S."/>
            <person name="Kulowski K."/>
            <person name="Waldman A.J."/>
            <person name="Zha L."/>
            <person name="Nakamura H."/>
            <person name="Bernan V.S."/>
            <person name="He H."/>
            <person name="Carter G.T."/>
            <person name="Koehn F.E."/>
            <person name="Balskus E.P."/>
        </authorList>
    </citation>
    <scope>NUCLEOTIDE SEQUENCE</scope>
    <source>
        <strain evidence="2">DPJ-0016</strain>
    </source>
</reference>
<protein>
    <submittedName>
        <fullName evidence="2">Lom55</fullName>
    </submittedName>
</protein>
<accession>A0A059U8J6</accession>
<dbReference type="SUPFAM" id="SSF53756">
    <property type="entry name" value="UDP-Glycosyltransferase/glycogen phosphorylase"/>
    <property type="match status" value="1"/>
</dbReference>
<gene>
    <name evidence="2" type="primary">lom55</name>
</gene>
<dbReference type="InterPro" id="IPR050426">
    <property type="entry name" value="Glycosyltransferase_28"/>
</dbReference>
<dbReference type="InterPro" id="IPR010610">
    <property type="entry name" value="EryCIII-like_C"/>
</dbReference>
<sequence>MKFMFTVGGSQSTVFCIAPLATAARNAGHEILLTADEPLLETAAAIGLPAVPTPHPGKPAARLRALLELAGQWPPDVVVGGLSYVPGLVAVETQALYVRHYWDIVPLRPEPGITPDLERLGLSGPPAADLFIDVCPPGLRPSPTPGARPMRWIPKNRQGRLQPWMYTRPADRPRVLVTAGTRNLFLHSRSSVIRHLVDQLIAAGAEVVIAAPERAAAEFGAQFRDVRVGWVPLDVVAPTCDLAVHHGGAATTMTVLNAGAPQLVVPDNDYSRSVARALTDVGAGLTAAPVPPDGDRAAVEAIAAGCRRILADPRYTDRARLLAAEIAGLPPPAEVVHTVEELVASR</sequence>
<dbReference type="PANTHER" id="PTHR48050:SF13">
    <property type="entry name" value="STEROL 3-BETA-GLUCOSYLTRANSFERASE UGT80A2"/>
    <property type="match status" value="1"/>
</dbReference>
<dbReference type="AlphaFoldDB" id="A0A059U8J6"/>
<dbReference type="GO" id="GO:0016757">
    <property type="term" value="F:glycosyltransferase activity"/>
    <property type="evidence" value="ECO:0007669"/>
    <property type="project" value="UniProtKB-ARBA"/>
</dbReference>
<feature type="domain" description="Erythromycin biosynthesis protein CIII-like C-terminal" evidence="1">
    <location>
        <begin position="195"/>
        <end position="342"/>
    </location>
</feature>
<dbReference type="Pfam" id="PF06722">
    <property type="entry name" value="EryCIII-like_C"/>
    <property type="match status" value="1"/>
</dbReference>
<organism evidence="2">
    <name type="scientific">Salinispora pacifica</name>
    <dbReference type="NCBI Taxonomy" id="351187"/>
    <lineage>
        <taxon>Bacteria</taxon>
        <taxon>Bacillati</taxon>
        <taxon>Actinomycetota</taxon>
        <taxon>Actinomycetes</taxon>
        <taxon>Micromonosporales</taxon>
        <taxon>Micromonosporaceae</taxon>
        <taxon>Salinispora</taxon>
    </lineage>
</organism>